<dbReference type="InterPro" id="IPR044844">
    <property type="entry name" value="Trans_IPPS_euk-type"/>
</dbReference>
<keyword evidence="2" id="KW-1185">Reference proteome</keyword>
<keyword evidence="1" id="KW-0808">Transferase</keyword>
<evidence type="ECO:0000313" key="1">
    <source>
        <dbReference type="EMBL" id="SFT19549.1"/>
    </source>
</evidence>
<proteinExistence type="predicted"/>
<dbReference type="GO" id="GO:0051996">
    <property type="term" value="F:squalene synthase [NAD(P)H] activity"/>
    <property type="evidence" value="ECO:0007669"/>
    <property type="project" value="InterPro"/>
</dbReference>
<protein>
    <submittedName>
        <fullName evidence="1">Farnesyl-diphosphate farnesyltransferase</fullName>
    </submittedName>
</protein>
<reference evidence="2" key="1">
    <citation type="submission" date="2016-10" db="EMBL/GenBank/DDBJ databases">
        <authorList>
            <person name="Varghese N."/>
            <person name="Submissions S."/>
        </authorList>
    </citation>
    <scope>NUCLEOTIDE SEQUENCE [LARGE SCALE GENOMIC DNA]</scope>
    <source>
        <strain evidence="2">CGMCC 4.7047</strain>
    </source>
</reference>
<sequence>MTAALLEAHRAIRKYSTTWYVPVTTMPAGLNEALSSAYLLMRAIDEIEDHPELPPKEKDVLLCGISAVLQERCRPEDFKAVLADCSVELPEVTLRIGEWAELAPPQIAPRIRETFATMAERMGGWALHGWRIHTERDLDRYTYAVAGTLVLLLSDLWSWYDGTRSDRTLGVGYGRALQAVNIYQDKGEDLGRGVDFWPDGWDAARLRGYAMRELARADRYVAQLPAHGPAFRFCSRPLAAAWRAVGGGPGP</sequence>
<dbReference type="InterPro" id="IPR002060">
    <property type="entry name" value="Squ/phyt_synthse"/>
</dbReference>
<dbReference type="Pfam" id="PF00494">
    <property type="entry name" value="SQS_PSY"/>
    <property type="match status" value="1"/>
</dbReference>
<dbReference type="GO" id="GO:0045338">
    <property type="term" value="P:farnesyl diphosphate metabolic process"/>
    <property type="evidence" value="ECO:0007669"/>
    <property type="project" value="InterPro"/>
</dbReference>
<dbReference type="STRING" id="1176198.SAMN05444716_111108"/>
<evidence type="ECO:0000313" key="2">
    <source>
        <dbReference type="Proteomes" id="UP000198873"/>
    </source>
</evidence>
<dbReference type="EMBL" id="FPAB01000011">
    <property type="protein sequence ID" value="SFT19549.1"/>
    <property type="molecule type" value="Genomic_DNA"/>
</dbReference>
<dbReference type="Proteomes" id="UP000198873">
    <property type="component" value="Unassembled WGS sequence"/>
</dbReference>
<name>A0A1I6W0R9_9ACTN</name>
<dbReference type="PANTHER" id="PTHR11626:SF2">
    <property type="entry name" value="SQUALENE SYNTHASE"/>
    <property type="match status" value="1"/>
</dbReference>
<dbReference type="InterPro" id="IPR008949">
    <property type="entry name" value="Isoprenoid_synthase_dom_sf"/>
</dbReference>
<dbReference type="AlphaFoldDB" id="A0A1I6W0R9"/>
<accession>A0A1I6W0R9</accession>
<organism evidence="1 2">
    <name type="scientific">Streptomyces harbinensis</name>
    <dbReference type="NCBI Taxonomy" id="1176198"/>
    <lineage>
        <taxon>Bacteria</taxon>
        <taxon>Bacillati</taxon>
        <taxon>Actinomycetota</taxon>
        <taxon>Actinomycetes</taxon>
        <taxon>Kitasatosporales</taxon>
        <taxon>Streptomycetaceae</taxon>
        <taxon>Streptomyces</taxon>
    </lineage>
</organism>
<dbReference type="PANTHER" id="PTHR11626">
    <property type="entry name" value="FARNESYL-DIPHOSPHATE FARNESYLTRANSFERASE"/>
    <property type="match status" value="1"/>
</dbReference>
<gene>
    <name evidence="1" type="ORF">SAMN05444716_111108</name>
</gene>
<dbReference type="Gene3D" id="1.10.600.10">
    <property type="entry name" value="Farnesyl Diphosphate Synthase"/>
    <property type="match status" value="1"/>
</dbReference>
<dbReference type="SUPFAM" id="SSF48576">
    <property type="entry name" value="Terpenoid synthases"/>
    <property type="match status" value="1"/>
</dbReference>
<dbReference type="RefSeq" id="WP_037756093.1">
    <property type="nucleotide sequence ID" value="NZ_CP054938.1"/>
</dbReference>